<name>A0A428X6F8_AMYBA</name>
<comment type="subcellular location">
    <subcellularLocation>
        <location evidence="1">Cell membrane</location>
        <topology evidence="1">Multi-pass membrane protein</topology>
    </subcellularLocation>
</comment>
<dbReference type="OrthoDB" id="3694936at2"/>
<keyword evidence="4 6" id="KW-1133">Transmembrane helix</keyword>
<feature type="transmembrane region" description="Helical" evidence="6">
    <location>
        <begin position="257"/>
        <end position="276"/>
    </location>
</feature>
<feature type="transmembrane region" description="Helical" evidence="6">
    <location>
        <begin position="192"/>
        <end position="212"/>
    </location>
</feature>
<evidence type="ECO:0000256" key="4">
    <source>
        <dbReference type="ARBA" id="ARBA00022989"/>
    </source>
</evidence>
<feature type="transmembrane region" description="Helical" evidence="6">
    <location>
        <begin position="87"/>
        <end position="113"/>
    </location>
</feature>
<keyword evidence="8" id="KW-1185">Reference proteome</keyword>
<dbReference type="AlphaFoldDB" id="A0A428X6F8"/>
<gene>
    <name evidence="7" type="ORF">DMA12_01790</name>
</gene>
<evidence type="ECO:0000256" key="1">
    <source>
        <dbReference type="ARBA" id="ARBA00004651"/>
    </source>
</evidence>
<comment type="caution">
    <text evidence="7">The sequence shown here is derived from an EMBL/GenBank/DDBJ whole genome shotgun (WGS) entry which is preliminary data.</text>
</comment>
<organism evidence="7 8">
    <name type="scientific">Amycolatopsis balhimycina DSM 5908</name>
    <dbReference type="NCBI Taxonomy" id="1081091"/>
    <lineage>
        <taxon>Bacteria</taxon>
        <taxon>Bacillati</taxon>
        <taxon>Actinomycetota</taxon>
        <taxon>Actinomycetes</taxon>
        <taxon>Pseudonocardiales</taxon>
        <taxon>Pseudonocardiaceae</taxon>
        <taxon>Amycolatopsis</taxon>
    </lineage>
</organism>
<keyword evidence="3 6" id="KW-0812">Transmembrane</keyword>
<feature type="transmembrane region" description="Helical" evidence="6">
    <location>
        <begin position="296"/>
        <end position="317"/>
    </location>
</feature>
<feature type="transmembrane region" description="Helical" evidence="6">
    <location>
        <begin position="224"/>
        <end position="245"/>
    </location>
</feature>
<sequence length="328" mass="35161">MARRAPQPLWWAGSSVDELRVAIRGYDPGGTVPITYVRDGWRRGYRVMRCRGEHARRLHGRLLSMADRHRSIDVALRVWRRDAEVDGMLVAAALAFRIFIWLLPCGLLLTALLGLTASGGRSLAELTRRIGMSPLITNVIGQIGAQAEHGWYVTALIGLVPMGVAGIKLGHALDGIHARVRRTAADRRLWPALARAARYNTAVLGIVVGNLVAPGVGAAVGQPILVIVVSSLALYFGSGAVLLTVEWPPRWCRILPGAALIALGIEGLHLVSVLYLPGQLASASQVFGTLGAAAAILVWLALIARLVVLGQVLNAVLAERGPRSRRAN</sequence>
<keyword evidence="5 6" id="KW-0472">Membrane</keyword>
<dbReference type="Proteomes" id="UP000286716">
    <property type="component" value="Unassembled WGS sequence"/>
</dbReference>
<evidence type="ECO:0000256" key="2">
    <source>
        <dbReference type="ARBA" id="ARBA00022475"/>
    </source>
</evidence>
<accession>A0A428X6F8</accession>
<evidence type="ECO:0000256" key="5">
    <source>
        <dbReference type="ARBA" id="ARBA00023136"/>
    </source>
</evidence>
<evidence type="ECO:0000256" key="3">
    <source>
        <dbReference type="ARBA" id="ARBA00022692"/>
    </source>
</evidence>
<dbReference type="EMBL" id="QHHU01000001">
    <property type="protein sequence ID" value="RSM50897.1"/>
    <property type="molecule type" value="Genomic_DNA"/>
</dbReference>
<evidence type="ECO:0000313" key="7">
    <source>
        <dbReference type="EMBL" id="RSM50897.1"/>
    </source>
</evidence>
<dbReference type="GO" id="GO:0005886">
    <property type="term" value="C:plasma membrane"/>
    <property type="evidence" value="ECO:0007669"/>
    <property type="project" value="UniProtKB-SubCell"/>
</dbReference>
<reference evidence="7 8" key="1">
    <citation type="submission" date="2018-05" db="EMBL/GenBank/DDBJ databases">
        <title>Evolution of GPA BGCs.</title>
        <authorList>
            <person name="Waglechner N."/>
            <person name="Wright G.D."/>
        </authorList>
    </citation>
    <scope>NUCLEOTIDE SEQUENCE [LARGE SCALE GENOMIC DNA]</scope>
    <source>
        <strain evidence="7 8">DSM 5908</strain>
    </source>
</reference>
<evidence type="ECO:0000256" key="6">
    <source>
        <dbReference type="SAM" id="Phobius"/>
    </source>
</evidence>
<dbReference type="InterPro" id="IPR017039">
    <property type="entry name" value="Virul_fac_BrkB"/>
</dbReference>
<keyword evidence="2" id="KW-1003">Cell membrane</keyword>
<proteinExistence type="predicted"/>
<evidence type="ECO:0000313" key="8">
    <source>
        <dbReference type="Proteomes" id="UP000286716"/>
    </source>
</evidence>
<dbReference type="Pfam" id="PF03631">
    <property type="entry name" value="Virul_fac_BrkB"/>
    <property type="match status" value="1"/>
</dbReference>
<feature type="transmembrane region" description="Helical" evidence="6">
    <location>
        <begin position="151"/>
        <end position="171"/>
    </location>
</feature>
<protein>
    <submittedName>
        <fullName evidence="7">Uncharacterized protein</fullName>
    </submittedName>
</protein>